<accession>A0A7S3AUX6</accession>
<evidence type="ECO:0000313" key="1">
    <source>
        <dbReference type="EMBL" id="CAE0116163.1"/>
    </source>
</evidence>
<dbReference type="AlphaFoldDB" id="A0A7S3AUX6"/>
<gene>
    <name evidence="1" type="ORF">HERI1096_LOCUS16848</name>
</gene>
<organism evidence="1">
    <name type="scientific">Haptolina ericina</name>
    <dbReference type="NCBI Taxonomy" id="156174"/>
    <lineage>
        <taxon>Eukaryota</taxon>
        <taxon>Haptista</taxon>
        <taxon>Haptophyta</taxon>
        <taxon>Prymnesiophyceae</taxon>
        <taxon>Prymnesiales</taxon>
        <taxon>Prymnesiaceae</taxon>
        <taxon>Haptolina</taxon>
    </lineage>
</organism>
<dbReference type="EMBL" id="HBHX01030256">
    <property type="protein sequence ID" value="CAE0116163.1"/>
    <property type="molecule type" value="Transcribed_RNA"/>
</dbReference>
<name>A0A7S3AUX6_9EUKA</name>
<reference evidence="1" key="1">
    <citation type="submission" date="2021-01" db="EMBL/GenBank/DDBJ databases">
        <authorList>
            <person name="Corre E."/>
            <person name="Pelletier E."/>
            <person name="Niang G."/>
            <person name="Scheremetjew M."/>
            <person name="Finn R."/>
            <person name="Kale V."/>
            <person name="Holt S."/>
            <person name="Cochrane G."/>
            <person name="Meng A."/>
            <person name="Brown T."/>
            <person name="Cohen L."/>
        </authorList>
    </citation>
    <scope>NUCLEOTIDE SEQUENCE</scope>
    <source>
        <strain evidence="1">CCMP281</strain>
    </source>
</reference>
<sequence>MQMMADGGYGSCRREHFDHNLLEDLWLMGCTHHLRIPWVTMEHMLLNPDEDDHLNLDVETECNANSTAFHKLTFDKWADCFWRVQNSSDQAFESQVLRHAWLN</sequence>
<proteinExistence type="predicted"/>
<protein>
    <submittedName>
        <fullName evidence="1">Uncharacterized protein</fullName>
    </submittedName>
</protein>